<evidence type="ECO:0000256" key="1">
    <source>
        <dbReference type="ARBA" id="ARBA00003960"/>
    </source>
</evidence>
<keyword evidence="9" id="KW-1185">Reference proteome</keyword>
<dbReference type="InterPro" id="IPR031467">
    <property type="entry name" value="Aep1"/>
</dbReference>
<evidence type="ECO:0000313" key="8">
    <source>
        <dbReference type="EMBL" id="QID81581.1"/>
    </source>
</evidence>
<sequence length="518" mass="59718">MITTVQEISKWRNLCFIRMQSRKWYPVLKKTPLVADGRKIIKHADKVPHPGEIIHPFYQPTAIEQFTACATEYNPSLLDGKKIAPSLIKHPVSLKTILVDSKLKFDDIRGVNRWLMEFVARRQHQRNIVLTPASKSVRSFHVLHLSSTDIAKLRGLENVLSEIENTNDLQSRVESVNNELQNIFDRDSKQTRLFCENILAYLIKNYGNSTEKLILLINVTEMQLYSRLDQMKAMNIILYNILCKVEANENPPYSPTLVTALENLLAAINNRFFPGRCENSLHPIVIEQLLSYFIKTGNLNESKNFLGHLIKKGILPEATIINRYLEAIDVHFDKSTKIFDIRSKFAFIADLAPIIENYGTIDLFKFLIPMCRHFDELCSLLNIIRKSNNAKRAVDSTLPIFIKKVLTFTKDPMINSGNLSTVFNIVSPIYGQNVPSEFVEKFILSFALQGNYTMMAHMIDTYKIKLSHKYQLQIIRALKNSERNHALKNTGAVGYNKEFKKYFIEKYLNCTEREVLRP</sequence>
<comment type="subcellular location">
    <subcellularLocation>
        <location evidence="2 7">Mitochondrion</location>
    </subcellularLocation>
</comment>
<accession>A0A6C1DXT5</accession>
<evidence type="ECO:0000256" key="5">
    <source>
        <dbReference type="ARBA" id="ARBA00022946"/>
    </source>
</evidence>
<evidence type="ECO:0000313" key="9">
    <source>
        <dbReference type="Proteomes" id="UP000501346"/>
    </source>
</evidence>
<dbReference type="GO" id="GO:0045182">
    <property type="term" value="F:translation regulator activity"/>
    <property type="evidence" value="ECO:0007669"/>
    <property type="project" value="InterPro"/>
</dbReference>
<dbReference type="OrthoDB" id="4064791at2759"/>
<dbReference type="EMBL" id="CP048994">
    <property type="protein sequence ID" value="QID81581.1"/>
    <property type="molecule type" value="Genomic_DNA"/>
</dbReference>
<protein>
    <recommendedName>
        <fullName evidence="7">ATPase expression protein 1</fullName>
    </recommendedName>
</protein>
<comment type="function">
    <text evidence="1 7">Required for translation of the mitochondrial OLI1 transcript encoding subunit 9 of mitochondrial ATP synthase.</text>
</comment>
<dbReference type="GO" id="GO:0005739">
    <property type="term" value="C:mitochondrion"/>
    <property type="evidence" value="ECO:0007669"/>
    <property type="project" value="UniProtKB-SubCell"/>
</dbReference>
<reference evidence="8 9" key="1">
    <citation type="journal article" date="2019" name="BMC Genomics">
        <title>Chromosome level assembly and comparative genome analysis confirm lager-brewing yeasts originated from a single hybridization.</title>
        <authorList>
            <person name="Salazar A.N."/>
            <person name="Gorter de Vries A.R."/>
            <person name="van den Broek M."/>
            <person name="Brouwers N."/>
            <person name="de la Torre Cortes P."/>
            <person name="Kuijpers N.G.A."/>
            <person name="Daran J.G."/>
            <person name="Abeel T."/>
        </authorList>
    </citation>
    <scope>NUCLEOTIDE SEQUENCE [LARGE SCALE GENOMIC DNA]</scope>
    <source>
        <strain evidence="8 9">CBS 1483</strain>
    </source>
</reference>
<evidence type="ECO:0000256" key="2">
    <source>
        <dbReference type="ARBA" id="ARBA00004173"/>
    </source>
</evidence>
<keyword evidence="6 7" id="KW-0496">Mitochondrion</keyword>
<proteinExistence type="inferred from homology"/>
<keyword evidence="5 7" id="KW-0809">Transit peptide</keyword>
<comment type="similarity">
    <text evidence="3 7">Belongs to the AEP1 family.</text>
</comment>
<evidence type="ECO:0000256" key="4">
    <source>
        <dbReference type="ARBA" id="ARBA00022845"/>
    </source>
</evidence>
<dbReference type="Proteomes" id="UP000501346">
    <property type="component" value="Chromosome ScXIII"/>
</dbReference>
<gene>
    <name evidence="8" type="primary">AEP1_1</name>
    <name evidence="8" type="ORF">GRS66_003968</name>
</gene>
<name>A0A6C1DXT5_SACPS</name>
<keyword evidence="4 7" id="KW-0810">Translation regulation</keyword>
<dbReference type="AlphaFoldDB" id="A0A6C1DXT5"/>
<evidence type="ECO:0000256" key="3">
    <source>
        <dbReference type="ARBA" id="ARBA00008176"/>
    </source>
</evidence>
<evidence type="ECO:0000256" key="6">
    <source>
        <dbReference type="ARBA" id="ARBA00023128"/>
    </source>
</evidence>
<organism evidence="8 9">
    <name type="scientific">Saccharomyces pastorianus</name>
    <name type="common">Lager yeast</name>
    <name type="synonym">Saccharomyces cerevisiae x Saccharomyces eubayanus</name>
    <dbReference type="NCBI Taxonomy" id="27292"/>
    <lineage>
        <taxon>Eukaryota</taxon>
        <taxon>Fungi</taxon>
        <taxon>Dikarya</taxon>
        <taxon>Ascomycota</taxon>
        <taxon>Saccharomycotina</taxon>
        <taxon>Saccharomycetes</taxon>
        <taxon>Saccharomycetales</taxon>
        <taxon>Saccharomycetaceae</taxon>
        <taxon>Saccharomyces</taxon>
    </lineage>
</organism>
<evidence type="ECO:0000256" key="7">
    <source>
        <dbReference type="RuleBase" id="RU362136"/>
    </source>
</evidence>
<dbReference type="Pfam" id="PF17049">
    <property type="entry name" value="AEP1"/>
    <property type="match status" value="1"/>
</dbReference>